<evidence type="ECO:0000256" key="2">
    <source>
        <dbReference type="ARBA" id="ARBA00022737"/>
    </source>
</evidence>
<dbReference type="Proteomes" id="UP000092462">
    <property type="component" value="Unassembled WGS sequence"/>
</dbReference>
<dbReference type="AlphaFoldDB" id="A0A1B0D7I2"/>
<dbReference type="CDD" id="cd00200">
    <property type="entry name" value="WD40"/>
    <property type="match status" value="1"/>
</dbReference>
<dbReference type="InterPro" id="IPR001680">
    <property type="entry name" value="WD40_rpt"/>
</dbReference>
<dbReference type="EnsemblMetazoa" id="PPAI003505-RA">
    <property type="protein sequence ID" value="PPAI003505-PA"/>
    <property type="gene ID" value="PPAI003505"/>
</dbReference>
<dbReference type="PROSITE" id="PS00678">
    <property type="entry name" value="WD_REPEATS_1"/>
    <property type="match status" value="2"/>
</dbReference>
<dbReference type="PANTHER" id="PTHR19848:SF8">
    <property type="entry name" value="F-BOX AND WD REPEAT DOMAIN CONTAINING 7"/>
    <property type="match status" value="1"/>
</dbReference>
<dbReference type="PROSITE" id="PS50082">
    <property type="entry name" value="WD_REPEATS_2"/>
    <property type="match status" value="3"/>
</dbReference>
<dbReference type="VEuPathDB" id="VectorBase:PPAI003505"/>
<dbReference type="EMBL" id="AJVK01026927">
    <property type="status" value="NOT_ANNOTATED_CDS"/>
    <property type="molecule type" value="Genomic_DNA"/>
</dbReference>
<dbReference type="InterPro" id="IPR020472">
    <property type="entry name" value="WD40_PAC1"/>
</dbReference>
<proteinExistence type="predicted"/>
<evidence type="ECO:0000256" key="1">
    <source>
        <dbReference type="ARBA" id="ARBA00022574"/>
    </source>
</evidence>
<dbReference type="VEuPathDB" id="VectorBase:PPAPM1_006841"/>
<dbReference type="Gene3D" id="2.130.10.10">
    <property type="entry name" value="YVTN repeat-like/Quinoprotein amine dehydrogenase"/>
    <property type="match status" value="2"/>
</dbReference>
<dbReference type="PROSITE" id="PS50294">
    <property type="entry name" value="WD_REPEATS_REGION"/>
    <property type="match status" value="2"/>
</dbReference>
<keyword evidence="2" id="KW-0677">Repeat</keyword>
<reference evidence="3" key="1">
    <citation type="submission" date="2022-08" db="UniProtKB">
        <authorList>
            <consortium name="EnsemblMetazoa"/>
        </authorList>
    </citation>
    <scope>IDENTIFICATION</scope>
    <source>
        <strain evidence="3">Israel</strain>
    </source>
</reference>
<keyword evidence="1" id="KW-0853">WD repeat</keyword>
<keyword evidence="4" id="KW-1185">Reference proteome</keyword>
<evidence type="ECO:0000313" key="3">
    <source>
        <dbReference type="EnsemblMetazoa" id="PPAI003505-PA"/>
    </source>
</evidence>
<sequence>MTSSKDCKAELRDHEHTVECIAWAPESASAVINEAAGADNKKGAHQGPFLASGSRDKTICVWDINSGLCLFTLTGHDNWVRGLIFHPGGKYLISASDDRTIRVWDLRNKRCMKTLYAHQHFCTSVDVSIKLWDFQQTYECVKTMHGHDHNVSSVAFVPAGDFVLSASRDRTIKMWEVAT</sequence>
<organism evidence="3 4">
    <name type="scientific">Phlebotomus papatasi</name>
    <name type="common">Sandfly</name>
    <dbReference type="NCBI Taxonomy" id="29031"/>
    <lineage>
        <taxon>Eukaryota</taxon>
        <taxon>Metazoa</taxon>
        <taxon>Ecdysozoa</taxon>
        <taxon>Arthropoda</taxon>
        <taxon>Hexapoda</taxon>
        <taxon>Insecta</taxon>
        <taxon>Pterygota</taxon>
        <taxon>Neoptera</taxon>
        <taxon>Endopterygota</taxon>
        <taxon>Diptera</taxon>
        <taxon>Nematocera</taxon>
        <taxon>Psychodoidea</taxon>
        <taxon>Psychodidae</taxon>
        <taxon>Phlebotomus</taxon>
        <taxon>Phlebotomus</taxon>
    </lineage>
</organism>
<evidence type="ECO:0000313" key="4">
    <source>
        <dbReference type="Proteomes" id="UP000092462"/>
    </source>
</evidence>
<dbReference type="EMBL" id="AJVK01026928">
    <property type="status" value="NOT_ANNOTATED_CDS"/>
    <property type="molecule type" value="Genomic_DNA"/>
</dbReference>
<accession>A0A1B0D7I2</accession>
<dbReference type="InterPro" id="IPR019775">
    <property type="entry name" value="WD40_repeat_CS"/>
</dbReference>
<dbReference type="SMART" id="SM00320">
    <property type="entry name" value="WD40"/>
    <property type="match status" value="3"/>
</dbReference>
<dbReference type="InterPro" id="IPR036322">
    <property type="entry name" value="WD40_repeat_dom_sf"/>
</dbReference>
<dbReference type="Pfam" id="PF00400">
    <property type="entry name" value="WD40"/>
    <property type="match status" value="3"/>
</dbReference>
<protein>
    <submittedName>
        <fullName evidence="3">Uncharacterized protein</fullName>
    </submittedName>
</protein>
<dbReference type="SUPFAM" id="SSF50978">
    <property type="entry name" value="WD40 repeat-like"/>
    <property type="match status" value="1"/>
</dbReference>
<dbReference type="PANTHER" id="PTHR19848">
    <property type="entry name" value="WD40 REPEAT PROTEIN"/>
    <property type="match status" value="1"/>
</dbReference>
<name>A0A1B0D7I2_PHLPP</name>
<dbReference type="InterPro" id="IPR015943">
    <property type="entry name" value="WD40/YVTN_repeat-like_dom_sf"/>
</dbReference>
<dbReference type="PRINTS" id="PR00320">
    <property type="entry name" value="GPROTEINBRPT"/>
</dbReference>